<dbReference type="NCBIfam" id="TIGR02707">
    <property type="entry name" value="butyr_kinase"/>
    <property type="match status" value="1"/>
</dbReference>
<proteinExistence type="inferred from homology"/>
<organism evidence="11 12">
    <name type="scientific">Salinicoccus sediminis</name>
    <dbReference type="NCBI Taxonomy" id="1432562"/>
    <lineage>
        <taxon>Bacteria</taxon>
        <taxon>Bacillati</taxon>
        <taxon>Bacillota</taxon>
        <taxon>Bacilli</taxon>
        <taxon>Bacillales</taxon>
        <taxon>Staphylococcaceae</taxon>
        <taxon>Salinicoccus</taxon>
    </lineage>
</organism>
<dbReference type="CDD" id="cd24011">
    <property type="entry name" value="ASKHA_NBD_BK"/>
    <property type="match status" value="1"/>
</dbReference>
<dbReference type="PIRSF" id="PIRSF036458">
    <property type="entry name" value="Butyrate_kin"/>
    <property type="match status" value="1"/>
</dbReference>
<dbReference type="InterPro" id="IPR011245">
    <property type="entry name" value="Butyrate_kin"/>
</dbReference>
<keyword evidence="3 9" id="KW-0963">Cytoplasm</keyword>
<name>A0A0M2SPD5_9STAP</name>
<evidence type="ECO:0000313" key="12">
    <source>
        <dbReference type="Proteomes" id="UP000034287"/>
    </source>
</evidence>
<dbReference type="EMBL" id="LAYZ01000001">
    <property type="protein sequence ID" value="KKK35551.1"/>
    <property type="molecule type" value="Genomic_DNA"/>
</dbReference>
<dbReference type="SUPFAM" id="SSF53067">
    <property type="entry name" value="Actin-like ATPase domain"/>
    <property type="match status" value="2"/>
</dbReference>
<gene>
    <name evidence="9" type="primary">buk</name>
    <name evidence="11" type="ORF">WN59_01595</name>
</gene>
<dbReference type="PROSITE" id="PS01075">
    <property type="entry name" value="ACETATE_KINASE_1"/>
    <property type="match status" value="1"/>
</dbReference>
<evidence type="ECO:0000256" key="3">
    <source>
        <dbReference type="ARBA" id="ARBA00022490"/>
    </source>
</evidence>
<comment type="similarity">
    <text evidence="2 9 10">Belongs to the acetokinase family.</text>
</comment>
<dbReference type="PRINTS" id="PR00471">
    <property type="entry name" value="ACETATEKNASE"/>
</dbReference>
<dbReference type="Pfam" id="PF00871">
    <property type="entry name" value="Acetate_kinase"/>
    <property type="match status" value="1"/>
</dbReference>
<dbReference type="PATRIC" id="fig|1432562.3.peg.329"/>
<dbReference type="HAMAP" id="MF_00542">
    <property type="entry name" value="Butyrate_kinase"/>
    <property type="match status" value="1"/>
</dbReference>
<accession>A0A0M2SPD5</accession>
<evidence type="ECO:0000256" key="6">
    <source>
        <dbReference type="ARBA" id="ARBA00022777"/>
    </source>
</evidence>
<dbReference type="PROSITE" id="PS01076">
    <property type="entry name" value="ACETATE_KINASE_2"/>
    <property type="match status" value="1"/>
</dbReference>
<comment type="caution">
    <text evidence="11">The sequence shown here is derived from an EMBL/GenBank/DDBJ whole genome shotgun (WGS) entry which is preliminary data.</text>
</comment>
<dbReference type="GO" id="GO:0005737">
    <property type="term" value="C:cytoplasm"/>
    <property type="evidence" value="ECO:0007669"/>
    <property type="project" value="UniProtKB-SubCell"/>
</dbReference>
<dbReference type="STRING" id="1432562.WN59_01595"/>
<dbReference type="Proteomes" id="UP000034287">
    <property type="component" value="Unassembled WGS sequence"/>
</dbReference>
<evidence type="ECO:0000256" key="4">
    <source>
        <dbReference type="ARBA" id="ARBA00022679"/>
    </source>
</evidence>
<dbReference type="NCBIfam" id="NF002834">
    <property type="entry name" value="PRK03011.1-5"/>
    <property type="match status" value="1"/>
</dbReference>
<dbReference type="RefSeq" id="WP_046511534.1">
    <property type="nucleotide sequence ID" value="NZ_LAYZ01000001.1"/>
</dbReference>
<sequence length="356" mass="38705">MQYNILVLNLGSTSTKVAIYNNLTNIAEDTLSHPAEETVKPMAEQIEYRLDAILSFLAEQKFDPSSIDIVSARGGTLRPIEGGTYNISPQMVSDLSESAYGRHASNMSGLIADRFRKKYGCEAVITDPVVVDELIDEVRMTGLKGIERKSIFHALNQKAVARKYAESVNKEYGDINVIICHMGGGITAGAHHRGRVIDVNDGLSGEGPMSPNRTGSLPNGAFAKYIIDNRLDYDAAYEVITKEGGFISLAGTQDALELENRALDGDSPAIAIYEAMAVQIAKEIGSRAAILKGEAEQIIFTGGLAYSKYLIDLIRPYVSFIAPITVYPGEEEMSALAEGAYRVMSGEESVKTYEQE</sequence>
<comment type="catalytic activity">
    <reaction evidence="8 9">
        <text>butanoate + ATP = butanoyl phosphate + ADP</text>
        <dbReference type="Rhea" id="RHEA:13585"/>
        <dbReference type="ChEBI" id="CHEBI:17968"/>
        <dbReference type="ChEBI" id="CHEBI:30616"/>
        <dbReference type="ChEBI" id="CHEBI:58079"/>
        <dbReference type="ChEBI" id="CHEBI:456216"/>
        <dbReference type="EC" id="2.7.2.7"/>
    </reaction>
</comment>
<protein>
    <recommendedName>
        <fullName evidence="9">Probable butyrate kinase</fullName>
        <shortName evidence="9">BK</shortName>
        <ecNumber evidence="9">2.7.2.7</ecNumber>
    </recommendedName>
    <alternativeName>
        <fullName evidence="9">Branched-chain carboxylic acid kinase</fullName>
    </alternativeName>
</protein>
<reference evidence="11 12" key="1">
    <citation type="submission" date="2015-04" db="EMBL/GenBank/DDBJ databases">
        <title>Taxonomic description and genome sequence of Salinicoccus sediminis sp. nov., a novel hyper halotolerant bacterium isolated from marine sediment.</title>
        <authorList>
            <person name="Mathan Kumar R."/>
            <person name="Kaur G."/>
            <person name="Kumar N."/>
            <person name="Kumar A."/>
            <person name="Singh N.K."/>
            <person name="Kaur N."/>
            <person name="Mayilraj S."/>
        </authorList>
    </citation>
    <scope>NUCLEOTIDE SEQUENCE [LARGE SCALE GENOMIC DNA]</scope>
    <source>
        <strain evidence="11 12">SV-16</strain>
    </source>
</reference>
<dbReference type="Gene3D" id="3.30.420.40">
    <property type="match status" value="2"/>
</dbReference>
<dbReference type="PANTHER" id="PTHR21060">
    <property type="entry name" value="ACETATE KINASE"/>
    <property type="match status" value="1"/>
</dbReference>
<evidence type="ECO:0000313" key="11">
    <source>
        <dbReference type="EMBL" id="KKK35551.1"/>
    </source>
</evidence>
<dbReference type="InterPro" id="IPR043129">
    <property type="entry name" value="ATPase_NBD"/>
</dbReference>
<keyword evidence="4 9" id="KW-0808">Transferase</keyword>
<keyword evidence="5 9" id="KW-0547">Nucleotide-binding</keyword>
<evidence type="ECO:0000256" key="8">
    <source>
        <dbReference type="ARBA" id="ARBA00048596"/>
    </source>
</evidence>
<keyword evidence="12" id="KW-1185">Reference proteome</keyword>
<dbReference type="EC" id="2.7.2.7" evidence="9"/>
<evidence type="ECO:0000256" key="10">
    <source>
        <dbReference type="RuleBase" id="RU003835"/>
    </source>
</evidence>
<dbReference type="GO" id="GO:0047761">
    <property type="term" value="F:butyrate kinase activity"/>
    <property type="evidence" value="ECO:0007669"/>
    <property type="project" value="UniProtKB-UniRule"/>
</dbReference>
<keyword evidence="7 9" id="KW-0067">ATP-binding</keyword>
<dbReference type="GO" id="GO:0006083">
    <property type="term" value="P:acetate metabolic process"/>
    <property type="evidence" value="ECO:0007669"/>
    <property type="project" value="TreeGrafter"/>
</dbReference>
<dbReference type="PANTHER" id="PTHR21060:SF3">
    <property type="entry name" value="BUTYRATE KINASE 2-RELATED"/>
    <property type="match status" value="1"/>
</dbReference>
<evidence type="ECO:0000256" key="2">
    <source>
        <dbReference type="ARBA" id="ARBA00008748"/>
    </source>
</evidence>
<evidence type="ECO:0000256" key="9">
    <source>
        <dbReference type="HAMAP-Rule" id="MF_00542"/>
    </source>
</evidence>
<evidence type="ECO:0000256" key="1">
    <source>
        <dbReference type="ARBA" id="ARBA00004496"/>
    </source>
</evidence>
<evidence type="ECO:0000256" key="7">
    <source>
        <dbReference type="ARBA" id="ARBA00022840"/>
    </source>
</evidence>
<dbReference type="OrthoDB" id="9771859at2"/>
<comment type="subcellular location">
    <subcellularLocation>
        <location evidence="1 9">Cytoplasm</location>
    </subcellularLocation>
</comment>
<evidence type="ECO:0000256" key="5">
    <source>
        <dbReference type="ARBA" id="ARBA00022741"/>
    </source>
</evidence>
<dbReference type="InterPro" id="IPR000890">
    <property type="entry name" value="Aliphatic_acid_kin_short-chain"/>
</dbReference>
<dbReference type="GO" id="GO:0008776">
    <property type="term" value="F:acetate kinase activity"/>
    <property type="evidence" value="ECO:0007669"/>
    <property type="project" value="TreeGrafter"/>
</dbReference>
<dbReference type="InterPro" id="IPR023865">
    <property type="entry name" value="Aliphatic_acid_kinase_CS"/>
</dbReference>
<keyword evidence="6 9" id="KW-0418">Kinase</keyword>
<dbReference type="GO" id="GO:0005524">
    <property type="term" value="F:ATP binding"/>
    <property type="evidence" value="ECO:0007669"/>
    <property type="project" value="UniProtKB-KW"/>
</dbReference>
<dbReference type="AlphaFoldDB" id="A0A0M2SPD5"/>